<evidence type="ECO:0000313" key="6">
    <source>
        <dbReference type="EMBL" id="SFH51513.1"/>
    </source>
</evidence>
<dbReference type="NCBIfam" id="TIGR00205">
    <property type="entry name" value="fliE"/>
    <property type="match status" value="1"/>
</dbReference>
<dbReference type="PRINTS" id="PR01006">
    <property type="entry name" value="FLGHOOKFLIE"/>
</dbReference>
<keyword evidence="6" id="KW-0966">Cell projection</keyword>
<keyword evidence="6" id="KW-0969">Cilium</keyword>
<keyword evidence="3 4" id="KW-0975">Bacterial flagellum</keyword>
<gene>
    <name evidence="4" type="primary">fliE</name>
    <name evidence="6" type="ORF">SAMN04489868_10168</name>
</gene>
<dbReference type="InterPro" id="IPR001624">
    <property type="entry name" value="FliE"/>
</dbReference>
<sequence length="110" mass="11940">MNIDALYSSLMNGTGSLDSLSSITKGAAQTDETHQANGTAFSNLFEHSLQSLNDAQVSADQAVQGLVSGKTDNMHDVMIQSTEAQLQLELAIQVRNKLMDGYNDIKNMQY</sequence>
<keyword evidence="7" id="KW-1185">Reference proteome</keyword>
<evidence type="ECO:0000256" key="4">
    <source>
        <dbReference type="HAMAP-Rule" id="MF_00724"/>
    </source>
</evidence>
<reference evidence="6 7" key="1">
    <citation type="submission" date="2016-10" db="EMBL/GenBank/DDBJ databases">
        <authorList>
            <person name="de Groot N.N."/>
        </authorList>
    </citation>
    <scope>NUCLEOTIDE SEQUENCE [LARGE SCALE GENOMIC DNA]</scope>
    <source>
        <strain evidence="6 7">DSM 27630</strain>
    </source>
</reference>
<protein>
    <recommendedName>
        <fullName evidence="4 5">Flagellar hook-basal body complex protein FliE</fullName>
    </recommendedName>
</protein>
<dbReference type="RefSeq" id="WP_047392909.1">
    <property type="nucleotide sequence ID" value="NZ_FOQE01000001.1"/>
</dbReference>
<comment type="subcellular location">
    <subcellularLocation>
        <location evidence="1 4">Bacterial flagellum basal body</location>
    </subcellularLocation>
</comment>
<dbReference type="Proteomes" id="UP000198668">
    <property type="component" value="Unassembled WGS sequence"/>
</dbReference>
<dbReference type="AlphaFoldDB" id="A0A1I3AND0"/>
<accession>A0A1I3AND0</accession>
<evidence type="ECO:0000256" key="1">
    <source>
        <dbReference type="ARBA" id="ARBA00004117"/>
    </source>
</evidence>
<dbReference type="HAMAP" id="MF_00724">
    <property type="entry name" value="FliE"/>
    <property type="match status" value="1"/>
</dbReference>
<evidence type="ECO:0000313" key="7">
    <source>
        <dbReference type="Proteomes" id="UP000198668"/>
    </source>
</evidence>
<organism evidence="6 7">
    <name type="scientific">Pisciglobus halotolerans</name>
    <dbReference type="NCBI Taxonomy" id="745365"/>
    <lineage>
        <taxon>Bacteria</taxon>
        <taxon>Bacillati</taxon>
        <taxon>Bacillota</taxon>
        <taxon>Bacilli</taxon>
        <taxon>Lactobacillales</taxon>
        <taxon>Carnobacteriaceae</taxon>
    </lineage>
</organism>
<dbReference type="GO" id="GO:0005198">
    <property type="term" value="F:structural molecule activity"/>
    <property type="evidence" value="ECO:0007669"/>
    <property type="project" value="UniProtKB-UniRule"/>
</dbReference>
<dbReference type="GO" id="GO:0003774">
    <property type="term" value="F:cytoskeletal motor activity"/>
    <property type="evidence" value="ECO:0007669"/>
    <property type="project" value="InterPro"/>
</dbReference>
<dbReference type="Pfam" id="PF02049">
    <property type="entry name" value="FliE"/>
    <property type="match status" value="1"/>
</dbReference>
<evidence type="ECO:0000256" key="2">
    <source>
        <dbReference type="ARBA" id="ARBA00009272"/>
    </source>
</evidence>
<dbReference type="PANTHER" id="PTHR34653:SF1">
    <property type="entry name" value="FLAGELLAR HOOK-BASAL BODY COMPLEX PROTEIN FLIE"/>
    <property type="match status" value="1"/>
</dbReference>
<comment type="similarity">
    <text evidence="2 4">Belongs to the FliE family.</text>
</comment>
<dbReference type="OrthoDB" id="9812413at2"/>
<name>A0A1I3AND0_9LACT</name>
<proteinExistence type="inferred from homology"/>
<dbReference type="GO" id="GO:0009425">
    <property type="term" value="C:bacterial-type flagellum basal body"/>
    <property type="evidence" value="ECO:0007669"/>
    <property type="project" value="UniProtKB-SubCell"/>
</dbReference>
<dbReference type="PANTHER" id="PTHR34653">
    <property type="match status" value="1"/>
</dbReference>
<evidence type="ECO:0000256" key="3">
    <source>
        <dbReference type="ARBA" id="ARBA00023143"/>
    </source>
</evidence>
<dbReference type="GO" id="GO:0071973">
    <property type="term" value="P:bacterial-type flagellum-dependent cell motility"/>
    <property type="evidence" value="ECO:0007669"/>
    <property type="project" value="InterPro"/>
</dbReference>
<keyword evidence="6" id="KW-0282">Flagellum</keyword>
<evidence type="ECO:0000256" key="5">
    <source>
        <dbReference type="NCBIfam" id="TIGR00205"/>
    </source>
</evidence>
<dbReference type="EMBL" id="FOQE01000001">
    <property type="protein sequence ID" value="SFH51513.1"/>
    <property type="molecule type" value="Genomic_DNA"/>
</dbReference>